<feature type="region of interest" description="Disordered" evidence="6">
    <location>
        <begin position="406"/>
        <end position="438"/>
    </location>
</feature>
<protein>
    <recommendedName>
        <fullName evidence="7">AAA+ ATPase domain-containing protein</fullName>
    </recommendedName>
</protein>
<dbReference type="PANTHER" id="PTHR45644">
    <property type="entry name" value="AAA ATPASE, PUTATIVE (AFU_ORTHOLOGUE AFUA_2G12920)-RELATED-RELATED"/>
    <property type="match status" value="1"/>
</dbReference>
<feature type="region of interest" description="Disordered" evidence="6">
    <location>
        <begin position="281"/>
        <end position="300"/>
    </location>
</feature>
<feature type="region of interest" description="Disordered" evidence="6">
    <location>
        <begin position="1"/>
        <end position="112"/>
    </location>
</feature>
<feature type="compositionally biased region" description="Pro residues" evidence="6">
    <location>
        <begin position="56"/>
        <end position="81"/>
    </location>
</feature>
<evidence type="ECO:0000256" key="2">
    <source>
        <dbReference type="ARBA" id="ARBA00022741"/>
    </source>
</evidence>
<feature type="compositionally biased region" description="Polar residues" evidence="6">
    <location>
        <begin position="13"/>
        <end position="29"/>
    </location>
</feature>
<keyword evidence="4" id="KW-0067">ATP-binding</keyword>
<comment type="caution">
    <text evidence="8">The sequence shown here is derived from an EMBL/GenBank/DDBJ whole genome shotgun (WGS) entry which is preliminary data.</text>
</comment>
<proteinExistence type="predicted"/>
<dbReference type="InterPro" id="IPR051701">
    <property type="entry name" value="Mito_OM_Translocase_MSP1"/>
</dbReference>
<dbReference type="PANTHER" id="PTHR45644:SF56">
    <property type="entry name" value="AAA ATPASE, PUTATIVE (AFU_ORTHOLOGUE AFUA_2G12920)-RELATED"/>
    <property type="match status" value="1"/>
</dbReference>
<evidence type="ECO:0000256" key="1">
    <source>
        <dbReference type="ARBA" id="ARBA00004572"/>
    </source>
</evidence>
<evidence type="ECO:0000313" key="8">
    <source>
        <dbReference type="EMBL" id="KAF7440428.1"/>
    </source>
</evidence>
<reference evidence="8" key="1">
    <citation type="submission" date="2019-07" db="EMBL/GenBank/DDBJ databases">
        <authorList>
            <person name="Palmer J.M."/>
        </authorList>
    </citation>
    <scope>NUCLEOTIDE SEQUENCE</scope>
    <source>
        <strain evidence="8">PC9</strain>
    </source>
</reference>
<dbReference type="Proteomes" id="UP000623687">
    <property type="component" value="Unassembled WGS sequence"/>
</dbReference>
<dbReference type="InterPro" id="IPR027417">
    <property type="entry name" value="P-loop_NTPase"/>
</dbReference>
<feature type="region of interest" description="Disordered" evidence="6">
    <location>
        <begin position="643"/>
        <end position="670"/>
    </location>
</feature>
<dbReference type="Gene3D" id="1.10.8.60">
    <property type="match status" value="1"/>
</dbReference>
<comment type="subcellular location">
    <subcellularLocation>
        <location evidence="1">Mitochondrion outer membrane</location>
        <topology evidence="1">Single-pass membrane protein</topology>
    </subcellularLocation>
</comment>
<dbReference type="InterPro" id="IPR003959">
    <property type="entry name" value="ATPase_AAA_core"/>
</dbReference>
<evidence type="ECO:0000256" key="4">
    <source>
        <dbReference type="ARBA" id="ARBA00022840"/>
    </source>
</evidence>
<evidence type="ECO:0000259" key="7">
    <source>
        <dbReference type="SMART" id="SM00382"/>
    </source>
</evidence>
<dbReference type="InterPro" id="IPR003960">
    <property type="entry name" value="ATPase_AAA_CS"/>
</dbReference>
<dbReference type="GeneID" id="59370614"/>
<keyword evidence="5" id="KW-0496">Mitochondrion</keyword>
<dbReference type="InterPro" id="IPR041569">
    <property type="entry name" value="AAA_lid_3"/>
</dbReference>
<evidence type="ECO:0000256" key="6">
    <source>
        <dbReference type="SAM" id="MobiDB-lite"/>
    </source>
</evidence>
<dbReference type="VEuPathDB" id="FungiDB:PC9H_000773"/>
<feature type="domain" description="AAA+ ATPase" evidence="7">
    <location>
        <begin position="742"/>
        <end position="882"/>
    </location>
</feature>
<name>A0A8H7A1S7_PLEOS</name>
<dbReference type="SMART" id="SM00382">
    <property type="entry name" value="AAA"/>
    <property type="match status" value="1"/>
</dbReference>
<feature type="compositionally biased region" description="Basic and acidic residues" evidence="6">
    <location>
        <begin position="422"/>
        <end position="438"/>
    </location>
</feature>
<evidence type="ECO:0000256" key="5">
    <source>
        <dbReference type="ARBA" id="ARBA00023128"/>
    </source>
</evidence>
<feature type="compositionally biased region" description="Acidic residues" evidence="6">
    <location>
        <begin position="659"/>
        <end position="670"/>
    </location>
</feature>
<feature type="compositionally biased region" description="Low complexity" evidence="6">
    <location>
        <begin position="286"/>
        <end position="300"/>
    </location>
</feature>
<dbReference type="RefSeq" id="XP_036636272.1">
    <property type="nucleotide sequence ID" value="XM_036770427.1"/>
</dbReference>
<feature type="region of interest" description="Disordered" evidence="6">
    <location>
        <begin position="1042"/>
        <end position="1071"/>
    </location>
</feature>
<gene>
    <name evidence="8" type="ORF">PC9H_000773</name>
</gene>
<evidence type="ECO:0000256" key="3">
    <source>
        <dbReference type="ARBA" id="ARBA00022787"/>
    </source>
</evidence>
<feature type="compositionally biased region" description="Low complexity" evidence="6">
    <location>
        <begin position="241"/>
        <end position="252"/>
    </location>
</feature>
<evidence type="ECO:0000313" key="9">
    <source>
        <dbReference type="Proteomes" id="UP000623687"/>
    </source>
</evidence>
<dbReference type="Gene3D" id="3.40.50.300">
    <property type="entry name" value="P-loop containing nucleotide triphosphate hydrolases"/>
    <property type="match status" value="1"/>
</dbReference>
<sequence length="1071" mass="116917">MRSSQALFRRSRSLFQSTALNSARRSTTRLARPSRKDVTVPSSTGTPGIRLSSSATPPPSNEPVEPIPDSTPTPTPTPSPDAPENEGAPSEDSEKPRVRRTRLTLTVSKDAETLQLPEDLDILWAPESEPPERATSDLSALPPDDILDDALHNLHIALHPQTQHKATYATGSAAIEPTLALCCPIEGGEYIIDATVRELGRRTGAEVIELDAVQLAAGEWGHFGKAGSAIQLPQNPLHFASSSSSSTPTSRSNHNDEDDDQDMPAQMFPPQQMTLTLMTSASPGGRTVISPPSRRTSTPSKAKVFFDALVNTPPKQNTDDPQPSSSTSSHRPRLIYVRDFQTLAATSSTWYPPLLSAVRQRRRGPISRPSSPVSNPMVIVFGISPSLTPPSSLSPQGAAGFVNLLMNRSPQSDPSVPRPRPTKVDWTEDPAAEKARERRLRDRMRRWEQGEASLQFEIPKLASGSNESEGSSKPDVVVIGGPRNLPFLPPFLRGASTENADESDESDAFFRTSIVFPSKRSPSDERNSRMARRREINELTMRMAVGGVGGILDKEVTFAGEEEDTSAGTSAPDEQQQPQIWADWGQRIEPWSNVRSIADRAVGSAMGPSHIGDKPTLEPTPISWDVVRGAWLSHHSGRKLRKTWSKELTSGTRTHREDEDKDEDNTEPEPVVDEVVERVKADPELESHEQRLLSSIVDSTTMPTSFSQVHLPPHTIDSVRTIVSLPLLYPAAFQQGILKDHAMTGCLLFGPPGTGKTLVVRALAKEAGCRMMVISPSDVMDMYVGEGEKLVKGVFSLARKLSPCVVFLDEIDALFGARMSARESGGAFAHRGVITEFMQEMDGLKTSKENSVIVIGATNRPFDLDDAILRRLPRRLLVDLPGEKEREEILKILLRDESLAEDVSPNDLAKKTESFSGSDLKHLCVSAALDAVKEGVDVPWAPSKVTPPETKAPEATPPETIVEGLASTASDVKVPSEAPSTPPRVLHLRNFEKALKEITPSSSESLGTLTDLRKWNDEFGEGRKDRKRVHVWGKGRFGFINQDTNVGDGRVSGPAAASRVQTLETRSNEHQ</sequence>
<dbReference type="OrthoDB" id="39734at2759"/>
<keyword evidence="3" id="KW-0472">Membrane</keyword>
<feature type="region of interest" description="Disordered" evidence="6">
    <location>
        <begin position="311"/>
        <end position="333"/>
    </location>
</feature>
<keyword evidence="2" id="KW-0547">Nucleotide-binding</keyword>
<dbReference type="GO" id="GO:0016887">
    <property type="term" value="F:ATP hydrolysis activity"/>
    <property type="evidence" value="ECO:0007669"/>
    <property type="project" value="InterPro"/>
</dbReference>
<accession>A0A8H7A1S7</accession>
<dbReference type="GO" id="GO:0005741">
    <property type="term" value="C:mitochondrial outer membrane"/>
    <property type="evidence" value="ECO:0007669"/>
    <property type="project" value="UniProtKB-SubCell"/>
</dbReference>
<dbReference type="GO" id="GO:0005524">
    <property type="term" value="F:ATP binding"/>
    <property type="evidence" value="ECO:0007669"/>
    <property type="project" value="UniProtKB-KW"/>
</dbReference>
<dbReference type="AlphaFoldDB" id="A0A8H7A1S7"/>
<feature type="compositionally biased region" description="Polar residues" evidence="6">
    <location>
        <begin position="40"/>
        <end position="55"/>
    </location>
</feature>
<keyword evidence="9" id="KW-1185">Reference proteome</keyword>
<dbReference type="PROSITE" id="PS00674">
    <property type="entry name" value="AAA"/>
    <property type="match status" value="1"/>
</dbReference>
<dbReference type="Pfam" id="PF17862">
    <property type="entry name" value="AAA_lid_3"/>
    <property type="match status" value="1"/>
</dbReference>
<organism evidence="8 9">
    <name type="scientific">Pleurotus ostreatus</name>
    <name type="common">Oyster mushroom</name>
    <name type="synonym">White-rot fungus</name>
    <dbReference type="NCBI Taxonomy" id="5322"/>
    <lineage>
        <taxon>Eukaryota</taxon>
        <taxon>Fungi</taxon>
        <taxon>Dikarya</taxon>
        <taxon>Basidiomycota</taxon>
        <taxon>Agaricomycotina</taxon>
        <taxon>Agaricomycetes</taxon>
        <taxon>Agaricomycetidae</taxon>
        <taxon>Agaricales</taxon>
        <taxon>Pleurotineae</taxon>
        <taxon>Pleurotaceae</taxon>
        <taxon>Pleurotus</taxon>
    </lineage>
</organism>
<dbReference type="SUPFAM" id="SSF52540">
    <property type="entry name" value="P-loop containing nucleoside triphosphate hydrolases"/>
    <property type="match status" value="1"/>
</dbReference>
<dbReference type="Pfam" id="PF00004">
    <property type="entry name" value="AAA"/>
    <property type="match status" value="1"/>
</dbReference>
<keyword evidence="3" id="KW-1000">Mitochondrion outer membrane</keyword>
<feature type="region of interest" description="Disordered" evidence="6">
    <location>
        <begin position="236"/>
        <end position="267"/>
    </location>
</feature>
<feature type="compositionally biased region" description="Polar residues" evidence="6">
    <location>
        <begin position="313"/>
        <end position="323"/>
    </location>
</feature>
<dbReference type="EMBL" id="JACETU010000001">
    <property type="protein sequence ID" value="KAF7440428.1"/>
    <property type="molecule type" value="Genomic_DNA"/>
</dbReference>
<dbReference type="InterPro" id="IPR003593">
    <property type="entry name" value="AAA+_ATPase"/>
</dbReference>